<dbReference type="Proteomes" id="UP000186607">
    <property type="component" value="Unassembled WGS sequence"/>
</dbReference>
<protein>
    <submittedName>
        <fullName evidence="1">Uncharacterized protein</fullName>
    </submittedName>
</protein>
<gene>
    <name evidence="1" type="ORF">BOO71_0000364</name>
</gene>
<dbReference type="RefSeq" id="WP_075830069.1">
    <property type="nucleotide sequence ID" value="NZ_MSTI01000007.1"/>
</dbReference>
<evidence type="ECO:0000313" key="2">
    <source>
        <dbReference type="Proteomes" id="UP000186607"/>
    </source>
</evidence>
<accession>A0A1U7P4L9</accession>
<reference evidence="1 2" key="1">
    <citation type="submission" date="2017-01" db="EMBL/GenBank/DDBJ databases">
        <title>Genome Analysis of Deinococcus marmoris KOPRI26562.</title>
        <authorList>
            <person name="Kim J.H."/>
            <person name="Oh H.-M."/>
        </authorList>
    </citation>
    <scope>NUCLEOTIDE SEQUENCE [LARGE SCALE GENOMIC DNA]</scope>
    <source>
        <strain evidence="1 2">KOPRI26562</strain>
    </source>
</reference>
<dbReference type="OrthoDB" id="6502305at2"/>
<sequence>MTNPSNRKRVVTDDDLQVLDAHIAYSKAQADRAGAEADKIGQFVGDAQVVLGELADLQTDIAQSQANAQAALASIAISTALGKTVANAAAVGTEWAATPVGNNLTDAETGDVYLKMMAGSTPSLPIFNLRDNSVGTIAALRTNPIRRANATIRVRGYYAPGDGGGGVYIWQEGSYPADDGGMYIRHATATNGYFLYQAASPGVISVGVYGALPVNDATKGGVRINMAAQGVKNRWERGTLLFTSALNAYYTDTAIIWIPGFTLRGSSCDATAGAQIKLAPGAPAGTNTIQSSSWANKLGGDWLHYARLENLVIDGNKSQNSSGGHPLAVWQLGETCVIQNLLVKNGRKSNIRTEGVHAPHRIDNVTSNGSDEYGFDLAGGGACVGSVYGPSGDNNQLGLMRFSGTMTFSVYDAKSEANLGALYQLEYTGLCTLNIFGGYTNSNGSDAVFRIGAGSICPIINVFGARQNGAAYWFRNLPEPSKDVLGPGRTHYTGSYNSDAFHVGNVHFSGVMTQGGSPDAPAISRTVGTGSPEGVITANPGSEYTRTDGALGTLKYLKATGVGKSGWVLLGDEAVAGQPNPVYTSVTAKPVAAVNDMPYSDDFVAQWTVDGGQTVTANSTDRKGPSGAYDTTKFVITSDAGSTTGAGRNVVINATQAVVWALVSVGTQIGTTPFRLRLSDVTASNVQRGAVGWTYPSDETPTLKPLDGNVNYGNAAQGSIKLGTIDGHDWHILWMLVTGLTSGNTHNPKINVRYTGPTSIGQTLFVARIGIQAGASALSMPGVFVKTGAAGVATTSSPFSTLDGSLYPKPLKALALTSTVPPNTAIVAAAAYDQAVLTSLIARVEALRVREAELETRLRDGGLLA</sequence>
<evidence type="ECO:0000313" key="1">
    <source>
        <dbReference type="EMBL" id="OLV20112.1"/>
    </source>
</evidence>
<name>A0A1U7P4L9_9DEIO</name>
<dbReference type="AlphaFoldDB" id="A0A1U7P4L9"/>
<dbReference type="STRING" id="249408.BOO71_0000364"/>
<dbReference type="EMBL" id="MSTI01000007">
    <property type="protein sequence ID" value="OLV20112.1"/>
    <property type="molecule type" value="Genomic_DNA"/>
</dbReference>
<keyword evidence="2" id="KW-1185">Reference proteome</keyword>
<comment type="caution">
    <text evidence="1">The sequence shown here is derived from an EMBL/GenBank/DDBJ whole genome shotgun (WGS) entry which is preliminary data.</text>
</comment>
<proteinExistence type="predicted"/>
<organism evidence="1 2">
    <name type="scientific">Deinococcus marmoris</name>
    <dbReference type="NCBI Taxonomy" id="249408"/>
    <lineage>
        <taxon>Bacteria</taxon>
        <taxon>Thermotogati</taxon>
        <taxon>Deinococcota</taxon>
        <taxon>Deinococci</taxon>
        <taxon>Deinococcales</taxon>
        <taxon>Deinococcaceae</taxon>
        <taxon>Deinococcus</taxon>
    </lineage>
</organism>